<feature type="coiled-coil region" evidence="1">
    <location>
        <begin position="555"/>
        <end position="694"/>
    </location>
</feature>
<feature type="region of interest" description="Disordered" evidence="2">
    <location>
        <begin position="268"/>
        <end position="287"/>
    </location>
</feature>
<name>A0A7M7PGA6_STRPU</name>
<keyword evidence="4" id="KW-1185">Reference proteome</keyword>
<dbReference type="GeneID" id="105436823"/>
<feature type="coiled-coil region" evidence="1">
    <location>
        <begin position="891"/>
        <end position="918"/>
    </location>
</feature>
<feature type="compositionally biased region" description="Basic and acidic residues" evidence="2">
    <location>
        <begin position="17"/>
        <end position="32"/>
    </location>
</feature>
<evidence type="ECO:0000256" key="1">
    <source>
        <dbReference type="SAM" id="Coils"/>
    </source>
</evidence>
<accession>A0A7M7PGA6</accession>
<dbReference type="EnsemblMetazoa" id="XM_030995447">
    <property type="protein sequence ID" value="XP_030851307"/>
    <property type="gene ID" value="LOC105436823"/>
</dbReference>
<dbReference type="AlphaFoldDB" id="A0A7M7PGA6"/>
<feature type="region of interest" description="Disordered" evidence="2">
    <location>
        <begin position="184"/>
        <end position="238"/>
    </location>
</feature>
<dbReference type="KEGG" id="spu:105436823"/>
<feature type="coiled-coil region" evidence="1">
    <location>
        <begin position="416"/>
        <end position="464"/>
    </location>
</feature>
<dbReference type="Gene3D" id="1.10.287.1490">
    <property type="match status" value="1"/>
</dbReference>
<dbReference type="Proteomes" id="UP000007110">
    <property type="component" value="Unassembled WGS sequence"/>
</dbReference>
<reference evidence="3" key="2">
    <citation type="submission" date="2021-01" db="UniProtKB">
        <authorList>
            <consortium name="EnsemblMetazoa"/>
        </authorList>
    </citation>
    <scope>IDENTIFICATION</scope>
</reference>
<dbReference type="RefSeq" id="XP_030851307.1">
    <property type="nucleotide sequence ID" value="XM_030995447.1"/>
</dbReference>
<evidence type="ECO:0000313" key="4">
    <source>
        <dbReference type="Proteomes" id="UP000007110"/>
    </source>
</evidence>
<dbReference type="OrthoDB" id="10051619at2759"/>
<sequence>MPLQNPFSPSRIRRRLSRETLDSDKTSPERSGKFGCRSAAFQLDDEASPSKENRPSPSRSKKRSNRVEDQKGFSSPTRNSYTLPKSSERRKDTPTGTLQSSPRCDAREVAAVVSPALPYSKDFGSFDLTLCEADDGRCVVLVEYEDRVFLNGKQIYITLDGTVTDRDGIPDDVLQRSYDCVLQEKRRSRKTARGTSTKKDNNGGQRRGKARSICRDDEPDIAPSRMSRAKKHAARNDDRPDILTEMADIEGSFSDIIARLCEAILKQSKRRKNRRQPGDQQDGHSYEKISSHVNATLDRLIDQFQSVVELSASIDEDGDEARNVDVDDEAMIEKWVAEAFKDKDGEKKDKQNDKPKKEDGQTAKSTRKASGLRTVGTQIKERRVEKRDKGGQTELIKELVEKFDRSEQTEKRFTGMTVEEKLLRELRDENRLLQGEIFALESEMREMQEQQQELEKRFEEETAAKLAVMKELAEIVGSKTKNRDGSTNTVNRIGDNIEEELVGTRKNEATSTTFIAKCTISSTSINSLSSVTSSESETAIVEEANEPGVGMRQRSRALKSEIGRLRNVYSDVEEQISKLAEENTNLRLHMGKLNREAKDTKNHMEQTDLACEEYRREIKNLDKVNALLEKKLAEMSKEKLFVGEKLDAANDELTKLDVDRRRAERELAEVHKKLENLTREKQRLSEEFGKLEKSHLEVSTKSAKLSKISAESEVQLGVLRGQIGDMTIETNQLCGENQANSDARQRAERENRKMESELKATRRMNGELSGEVLQIRSKIGALEDAVRHLESDNAQLMQKNVHLEAGKEAFAKRASDAEASNQMISASLKDYEAELYRIKRENFELRTTVEQMNMINTSIRSRLDNWGKDSVDIGKRMKQIVGVKTELQSFIQQLNSVNTNIEERFEKMDSEYADLERKLQVVGKDDKGAEEAGDVCGAQGRKSSLVLLEID</sequence>
<evidence type="ECO:0000313" key="3">
    <source>
        <dbReference type="EnsemblMetazoa" id="XP_030851307"/>
    </source>
</evidence>
<feature type="region of interest" description="Disordered" evidence="2">
    <location>
        <begin position="1"/>
        <end position="103"/>
    </location>
</feature>
<feature type="compositionally biased region" description="Basic and acidic residues" evidence="2">
    <location>
        <begin position="343"/>
        <end position="361"/>
    </location>
</feature>
<feature type="compositionally biased region" description="Basic and acidic residues" evidence="2">
    <location>
        <begin position="743"/>
        <end position="758"/>
    </location>
</feature>
<dbReference type="InParanoid" id="A0A7M7PGA6"/>
<dbReference type="OMA" id="TRDCMAN"/>
<feature type="compositionally biased region" description="Polar residues" evidence="2">
    <location>
        <begin position="72"/>
        <end position="85"/>
    </location>
</feature>
<feature type="region of interest" description="Disordered" evidence="2">
    <location>
        <begin position="343"/>
        <end position="375"/>
    </location>
</feature>
<protein>
    <submittedName>
        <fullName evidence="3">Uncharacterized protein</fullName>
    </submittedName>
</protein>
<evidence type="ECO:0000256" key="2">
    <source>
        <dbReference type="SAM" id="MobiDB-lite"/>
    </source>
</evidence>
<keyword evidence="1" id="KW-0175">Coiled coil</keyword>
<proteinExistence type="predicted"/>
<feature type="region of interest" description="Disordered" evidence="2">
    <location>
        <begin position="737"/>
        <end position="758"/>
    </location>
</feature>
<organism evidence="3 4">
    <name type="scientific">Strongylocentrotus purpuratus</name>
    <name type="common">Purple sea urchin</name>
    <dbReference type="NCBI Taxonomy" id="7668"/>
    <lineage>
        <taxon>Eukaryota</taxon>
        <taxon>Metazoa</taxon>
        <taxon>Echinodermata</taxon>
        <taxon>Eleutherozoa</taxon>
        <taxon>Echinozoa</taxon>
        <taxon>Echinoidea</taxon>
        <taxon>Euechinoidea</taxon>
        <taxon>Echinacea</taxon>
        <taxon>Camarodonta</taxon>
        <taxon>Echinidea</taxon>
        <taxon>Strongylocentrotidae</taxon>
        <taxon>Strongylocentrotus</taxon>
    </lineage>
</organism>
<reference evidence="4" key="1">
    <citation type="submission" date="2015-02" db="EMBL/GenBank/DDBJ databases">
        <title>Genome sequencing for Strongylocentrotus purpuratus.</title>
        <authorList>
            <person name="Murali S."/>
            <person name="Liu Y."/>
            <person name="Vee V."/>
            <person name="English A."/>
            <person name="Wang M."/>
            <person name="Skinner E."/>
            <person name="Han Y."/>
            <person name="Muzny D.M."/>
            <person name="Worley K.C."/>
            <person name="Gibbs R.A."/>
        </authorList>
    </citation>
    <scope>NUCLEOTIDE SEQUENCE</scope>
</reference>